<dbReference type="Proteomes" id="UP000478090">
    <property type="component" value="Unassembled WGS sequence"/>
</dbReference>
<proteinExistence type="predicted"/>
<evidence type="ECO:0000313" key="2">
    <source>
        <dbReference type="Proteomes" id="UP000478090"/>
    </source>
</evidence>
<accession>A0ABW9VDQ1</accession>
<name>A0ABW9VDQ1_9BURK</name>
<protein>
    <submittedName>
        <fullName evidence="1">Uncharacterized protein</fullName>
    </submittedName>
</protein>
<comment type="caution">
    <text evidence="1">The sequence shown here is derived from an EMBL/GenBank/DDBJ whole genome shotgun (WGS) entry which is preliminary data.</text>
</comment>
<organism evidence="1 2">
    <name type="scientific">Duganella qianjiadongensis</name>
    <dbReference type="NCBI Taxonomy" id="2692176"/>
    <lineage>
        <taxon>Bacteria</taxon>
        <taxon>Pseudomonadati</taxon>
        <taxon>Pseudomonadota</taxon>
        <taxon>Betaproteobacteria</taxon>
        <taxon>Burkholderiales</taxon>
        <taxon>Oxalobacteraceae</taxon>
        <taxon>Telluria group</taxon>
        <taxon>Duganella</taxon>
    </lineage>
</organism>
<dbReference type="RefSeq" id="WP_161037186.1">
    <property type="nucleotide sequence ID" value="NZ_WWCM01000001.1"/>
</dbReference>
<sequence>MEKIPYKGWYILPTALPTTDGRWTAGCDLARVEADGLEVFEGVTMQFVRAREADAIRAACEAAMRQVDDILADPLAAQG</sequence>
<reference evidence="1 2" key="1">
    <citation type="submission" date="2019-12" db="EMBL/GenBank/DDBJ databases">
        <title>Novel species isolated from a subtropical stream in China.</title>
        <authorList>
            <person name="Lu H."/>
        </authorList>
    </citation>
    <scope>NUCLEOTIDE SEQUENCE [LARGE SCALE GENOMIC DNA]</scope>
    <source>
        <strain evidence="1 2">CY13W</strain>
    </source>
</reference>
<evidence type="ECO:0000313" key="1">
    <source>
        <dbReference type="EMBL" id="MYM37744.1"/>
    </source>
</evidence>
<dbReference type="EMBL" id="WWCM01000001">
    <property type="protein sequence ID" value="MYM37744.1"/>
    <property type="molecule type" value="Genomic_DNA"/>
</dbReference>
<gene>
    <name evidence="1" type="ORF">GTP27_00175</name>
</gene>
<keyword evidence="2" id="KW-1185">Reference proteome</keyword>